<dbReference type="VEuPathDB" id="FungiDB:CLCR_08011"/>
<evidence type="ECO:0000259" key="1">
    <source>
        <dbReference type="Pfam" id="PF06985"/>
    </source>
</evidence>
<dbReference type="Pfam" id="PF06985">
    <property type="entry name" value="HET"/>
    <property type="match status" value="1"/>
</dbReference>
<sequence>MDHLDRPANPVKDQFKIAFVCLAPYDEGDFLTYPSRRGFDNMGVLEGDFTRKSADGRDEPVGITLVQSFLQSWLFFGLLCEVYRVVGRPFNQRDYISEDSLLVRGDGRGRGLTRRVNTSALPELLAFWIDSFKQKRATGELSFEDVQRLCMRIDTYLQPAYKMCFRLVRSHHSYVDEDLLLSLMCLGNTIDDAMVVVYDRCFYDFLPMQLRGTQITPPGWSPIKRRWDAPKTVFNGLLFSGWCPFDIGILKRDFGINEIIYASQLRRHGSLQRHMACSTAACTANNIDESTYKTRHGTLGSGCDGSNCDDVEFDYETICETIRSGLTPIIRSEINAHGEFEFSVVPYLGDGDSYVAISHVWAHGMGNTKRNTLPRCQLQSLHQRTVVLLGSFSAIDAPPVHANIRNRRLSYFWLDTICVPVQPANVDVRKMAISRMAQVYEQAHSVLVLDEGLLYTSLRTDDKTIKTVSYRGRRAPPPVRQKDLVMSVMFSDWWRRLWTLQEGVLPDYLFVAFADCSMHLSHVVPAGAEEHVMNRADLSSDRVKEGLTDLIEKSHLANERGIITVDRKVSKENMEYRRRVLRLLCNRATSRSSDEPICLATLMGLDPQILLDTAPEDRMQMLYACLGTLPAGLVFLPVPKLEAEHFRWAPRSLIGVPISLMTTQVLLSEEDSEAEVTDAGIRLHATGYPLASLDTPLNDNFYIFPGPPGHIPPEEDEDGLTNVDKVRASHEQVVAIVHYDQTVQDQFGDAATGFAVAPWSSLSEQDLIDPVVVLPHLRRIERAAQHPGILVTKARLVDGVWHARFLCNVWCHRNSMAMWGNNLASDPGTGTIKNRLRAERAAVAQGSRTGNMAWFRGSEVLRDWCIS</sequence>
<keyword evidence="3" id="KW-1185">Reference proteome</keyword>
<dbReference type="VEuPathDB" id="FungiDB:G647_06009"/>
<dbReference type="eggNOG" id="ENOG502SQ4R">
    <property type="taxonomic scope" value="Eukaryota"/>
</dbReference>
<dbReference type="PANTHER" id="PTHR39596">
    <property type="match status" value="1"/>
</dbReference>
<evidence type="ECO:0000313" key="3">
    <source>
        <dbReference type="Proteomes" id="UP000094526"/>
    </source>
</evidence>
<proteinExistence type="predicted"/>
<name>A0A1C1CUG8_9EURO</name>
<organism evidence="2 3">
    <name type="scientific">Cladophialophora carrionii</name>
    <dbReference type="NCBI Taxonomy" id="86049"/>
    <lineage>
        <taxon>Eukaryota</taxon>
        <taxon>Fungi</taxon>
        <taxon>Dikarya</taxon>
        <taxon>Ascomycota</taxon>
        <taxon>Pezizomycotina</taxon>
        <taxon>Eurotiomycetes</taxon>
        <taxon>Chaetothyriomycetidae</taxon>
        <taxon>Chaetothyriales</taxon>
        <taxon>Herpotrichiellaceae</taxon>
        <taxon>Cladophialophora</taxon>
    </lineage>
</organism>
<dbReference type="InterPro" id="IPR010730">
    <property type="entry name" value="HET"/>
</dbReference>
<comment type="caution">
    <text evidence="2">The sequence shown here is derived from an EMBL/GenBank/DDBJ whole genome shotgun (WGS) entry which is preliminary data.</text>
</comment>
<dbReference type="PANTHER" id="PTHR39596:SF2">
    <property type="entry name" value="HET DOMAIN PROTEIN (AFU_ORTHOLOGUE AFUA_1G17550)-RELATED"/>
    <property type="match status" value="1"/>
</dbReference>
<dbReference type="Proteomes" id="UP000094526">
    <property type="component" value="Unassembled WGS sequence"/>
</dbReference>
<dbReference type="AlphaFoldDB" id="A0A1C1CUG8"/>
<dbReference type="OrthoDB" id="2426273at2759"/>
<accession>A0A1C1CUG8</accession>
<feature type="domain" description="Heterokaryon incompatibility" evidence="1">
    <location>
        <begin position="354"/>
        <end position="502"/>
    </location>
</feature>
<evidence type="ECO:0000313" key="2">
    <source>
        <dbReference type="EMBL" id="OCT52145.1"/>
    </source>
</evidence>
<protein>
    <recommendedName>
        <fullName evidence="1">Heterokaryon incompatibility domain-containing protein</fullName>
    </recommendedName>
</protein>
<dbReference type="STRING" id="86049.A0A1C1CUG8"/>
<dbReference type="EMBL" id="LGRB01000009">
    <property type="protein sequence ID" value="OCT52145.1"/>
    <property type="molecule type" value="Genomic_DNA"/>
</dbReference>
<reference evidence="3" key="1">
    <citation type="submission" date="2015-07" db="EMBL/GenBank/DDBJ databases">
        <authorList>
            <person name="Teixeira M.M."/>
            <person name="Souza R.C."/>
            <person name="Almeida L.G."/>
            <person name="Vicente V.A."/>
            <person name="de Hoog S."/>
            <person name="Bocca A.L."/>
            <person name="de Almeida S.R."/>
            <person name="Vasconcelos A.T."/>
            <person name="Felipe M.S."/>
        </authorList>
    </citation>
    <scope>NUCLEOTIDE SEQUENCE [LARGE SCALE GENOMIC DNA]</scope>
    <source>
        <strain evidence="3">KSF</strain>
    </source>
</reference>
<gene>
    <name evidence="2" type="ORF">CLCR_08011</name>
</gene>